<comment type="caution">
    <text evidence="2">The sequence shown here is derived from an EMBL/GenBank/DDBJ whole genome shotgun (WGS) entry which is preliminary data.</text>
</comment>
<dbReference type="Pfam" id="PF00882">
    <property type="entry name" value="Zn_dep_PLPC"/>
    <property type="match status" value="1"/>
</dbReference>
<proteinExistence type="predicted"/>
<dbReference type="EMBL" id="BMAT01002354">
    <property type="protein sequence ID" value="GFS05269.1"/>
    <property type="molecule type" value="Genomic_DNA"/>
</dbReference>
<reference evidence="2 3" key="1">
    <citation type="journal article" date="2021" name="Elife">
        <title>Chloroplast acquisition without the gene transfer in kleptoplastic sea slugs, Plakobranchus ocellatus.</title>
        <authorList>
            <person name="Maeda T."/>
            <person name="Takahashi S."/>
            <person name="Yoshida T."/>
            <person name="Shimamura S."/>
            <person name="Takaki Y."/>
            <person name="Nagai Y."/>
            <person name="Toyoda A."/>
            <person name="Suzuki Y."/>
            <person name="Arimoto A."/>
            <person name="Ishii H."/>
            <person name="Satoh N."/>
            <person name="Nishiyama T."/>
            <person name="Hasebe M."/>
            <person name="Maruyama T."/>
            <person name="Minagawa J."/>
            <person name="Obokata J."/>
            <person name="Shigenobu S."/>
        </authorList>
    </citation>
    <scope>NUCLEOTIDE SEQUENCE [LARGE SCALE GENOMIC DNA]</scope>
</reference>
<dbReference type="InterPro" id="IPR029002">
    <property type="entry name" value="PLPC/GPLD1"/>
</dbReference>
<gene>
    <name evidence="2" type="ORF">ElyMa_001195200</name>
</gene>
<protein>
    <submittedName>
        <fullName evidence="2">Phosphatidylinositol-glycan-specific phospholipase D</fullName>
    </submittedName>
</protein>
<organism evidence="2 3">
    <name type="scientific">Elysia marginata</name>
    <dbReference type="NCBI Taxonomy" id="1093978"/>
    <lineage>
        <taxon>Eukaryota</taxon>
        <taxon>Metazoa</taxon>
        <taxon>Spiralia</taxon>
        <taxon>Lophotrochozoa</taxon>
        <taxon>Mollusca</taxon>
        <taxon>Gastropoda</taxon>
        <taxon>Heterobranchia</taxon>
        <taxon>Euthyneura</taxon>
        <taxon>Panpulmonata</taxon>
        <taxon>Sacoglossa</taxon>
        <taxon>Placobranchoidea</taxon>
        <taxon>Plakobranchidae</taxon>
        <taxon>Elysia</taxon>
    </lineage>
</organism>
<dbReference type="GO" id="GO:0031012">
    <property type="term" value="C:extracellular matrix"/>
    <property type="evidence" value="ECO:0007669"/>
    <property type="project" value="TreeGrafter"/>
</dbReference>
<dbReference type="PROSITE" id="PS51257">
    <property type="entry name" value="PROKAR_LIPOPROTEIN"/>
    <property type="match status" value="1"/>
</dbReference>
<name>A0AAV4I4L9_9GAST</name>
<dbReference type="InterPro" id="IPR001028">
    <property type="entry name" value="Gprt_PLipase_D"/>
</dbReference>
<dbReference type="GO" id="GO:0004621">
    <property type="term" value="F:glycosylphosphatidylinositol phospholipase D activity"/>
    <property type="evidence" value="ECO:0007669"/>
    <property type="project" value="InterPro"/>
</dbReference>
<evidence type="ECO:0000259" key="1">
    <source>
        <dbReference type="Pfam" id="PF00882"/>
    </source>
</evidence>
<evidence type="ECO:0000313" key="2">
    <source>
        <dbReference type="EMBL" id="GFS05269.1"/>
    </source>
</evidence>
<feature type="domain" description="Phospholipase C/D" evidence="1">
    <location>
        <begin position="33"/>
        <end position="162"/>
    </location>
</feature>
<accession>A0AAV4I4L9</accession>
<dbReference type="PANTHER" id="PTHR23221">
    <property type="entry name" value="GLYCOSYLPHOSPHATIDYLINOSITOL PHOSPHOLIPASE D"/>
    <property type="match status" value="1"/>
</dbReference>
<dbReference type="PRINTS" id="PR00718">
    <property type="entry name" value="PHPHLIPASED"/>
</dbReference>
<dbReference type="Proteomes" id="UP000762676">
    <property type="component" value="Unassembled WGS sequence"/>
</dbReference>
<dbReference type="GO" id="GO:0005615">
    <property type="term" value="C:extracellular space"/>
    <property type="evidence" value="ECO:0007669"/>
    <property type="project" value="TreeGrafter"/>
</dbReference>
<keyword evidence="3" id="KW-1185">Reference proteome</keyword>
<evidence type="ECO:0000313" key="3">
    <source>
        <dbReference type="Proteomes" id="UP000762676"/>
    </source>
</evidence>
<dbReference type="PANTHER" id="PTHR23221:SF7">
    <property type="entry name" value="PHOSPHATIDYLINOSITOL-GLYCAN-SPECIFIC PHOSPHOLIPASE D"/>
    <property type="match status" value="1"/>
</dbReference>
<sequence>MMKTVKICSQLVQCLFFTCCYLFGVAISCGAVTHIEISHQALENFKDVSVDYSLIASSHQDALEAGSAYPDAFYPPTCFFGQYHGVSEDTHWTQFLNASISYINKYHPKPWNTDIQRLVAFLLGVVSHQVADVLWHSLGIEQGFIETMAKMDFHDVYQDAHIVADT</sequence>
<dbReference type="AlphaFoldDB" id="A0AAV4I4L9"/>
<feature type="non-terminal residue" evidence="2">
    <location>
        <position position="166"/>
    </location>
</feature>